<sequence>MSIAQATATVTPYIDFWNAVLAPKFNAWRHILAGGLHLHSAEVFPSLPIRAGDRALDVGCGWGDTAIELARRVGPTGSVLGLDCCNAFLDVGRADAKEAGVTNLSFLEADVQTNPFEPVHDFCFSRFGTQFFEDPTAGLSNMRFALKPGGLMTMVVWRERADNPWLTLSKEVLLRYLPPVREDAATCGPGPFSMTDPEAVTRQLMIAGYGGIRFERIDAEVLVGRDLDEAVAFQLAIGPAGEVYREAGPKAARLFDTLVAALKDELKQFVRPEGVMMNSSSWMVTAQNPGSPPRPRG</sequence>
<accession>A0A1X3GVP5</accession>
<name>A0A1X3GVP5_9BRAD</name>
<dbReference type="InterPro" id="IPR029063">
    <property type="entry name" value="SAM-dependent_MTases_sf"/>
</dbReference>
<dbReference type="Pfam" id="PF13649">
    <property type="entry name" value="Methyltransf_25"/>
    <property type="match status" value="1"/>
</dbReference>
<dbReference type="Proteomes" id="UP000193553">
    <property type="component" value="Unassembled WGS sequence"/>
</dbReference>
<gene>
    <name evidence="2" type="ORF">BSZ18_38290</name>
</gene>
<dbReference type="PANTHER" id="PTHR43591:SF24">
    <property type="entry name" value="2-METHOXY-6-POLYPRENYL-1,4-BENZOQUINOL METHYLASE, MITOCHONDRIAL"/>
    <property type="match status" value="1"/>
</dbReference>
<reference evidence="2 3" key="1">
    <citation type="submission" date="2017-03" db="EMBL/GenBank/DDBJ databases">
        <title>Whole genome sequences of fourteen strains of Bradyrhizobium canariense and one strain of Bradyrhizobium japonicum isolated from Lupinus (Papilionoideae: Genisteae) species in Algeria.</title>
        <authorList>
            <person name="Crovadore J."/>
            <person name="Chekireb D."/>
            <person name="Brachmann A."/>
            <person name="Chablais R."/>
            <person name="Cochard B."/>
            <person name="Lefort F."/>
        </authorList>
    </citation>
    <scope>NUCLEOTIDE SEQUENCE [LARGE SCALE GENOMIC DNA]</scope>
    <source>
        <strain evidence="2 3">UBMA195</strain>
    </source>
</reference>
<keyword evidence="2" id="KW-0489">Methyltransferase</keyword>
<keyword evidence="2" id="KW-0808">Transferase</keyword>
<dbReference type="GO" id="GO:0032259">
    <property type="term" value="P:methylation"/>
    <property type="evidence" value="ECO:0007669"/>
    <property type="project" value="UniProtKB-KW"/>
</dbReference>
<dbReference type="PANTHER" id="PTHR43591">
    <property type="entry name" value="METHYLTRANSFERASE"/>
    <property type="match status" value="1"/>
</dbReference>
<feature type="domain" description="Methyltransferase" evidence="1">
    <location>
        <begin position="56"/>
        <end position="150"/>
    </location>
</feature>
<evidence type="ECO:0000313" key="3">
    <source>
        <dbReference type="Proteomes" id="UP000193553"/>
    </source>
</evidence>
<comment type="caution">
    <text evidence="2">The sequence shown here is derived from an EMBL/GenBank/DDBJ whole genome shotgun (WGS) entry which is preliminary data.</text>
</comment>
<dbReference type="CDD" id="cd02440">
    <property type="entry name" value="AdoMet_MTases"/>
    <property type="match status" value="1"/>
</dbReference>
<dbReference type="InterPro" id="IPR041698">
    <property type="entry name" value="Methyltransf_25"/>
</dbReference>
<proteinExistence type="predicted"/>
<dbReference type="GO" id="GO:0008168">
    <property type="term" value="F:methyltransferase activity"/>
    <property type="evidence" value="ECO:0007669"/>
    <property type="project" value="UniProtKB-KW"/>
</dbReference>
<protein>
    <submittedName>
        <fullName evidence="2">Methyltransferase type 11</fullName>
    </submittedName>
</protein>
<dbReference type="Gene3D" id="3.40.50.150">
    <property type="entry name" value="Vaccinia Virus protein VP39"/>
    <property type="match status" value="1"/>
</dbReference>
<dbReference type="SUPFAM" id="SSF53335">
    <property type="entry name" value="S-adenosyl-L-methionine-dependent methyltransferases"/>
    <property type="match status" value="1"/>
</dbReference>
<evidence type="ECO:0000313" key="2">
    <source>
        <dbReference type="EMBL" id="OSJ01900.1"/>
    </source>
</evidence>
<dbReference type="OrthoDB" id="9777638at2"/>
<evidence type="ECO:0000259" key="1">
    <source>
        <dbReference type="Pfam" id="PF13649"/>
    </source>
</evidence>
<organism evidence="2 3">
    <name type="scientific">Bradyrhizobium canariense</name>
    <dbReference type="NCBI Taxonomy" id="255045"/>
    <lineage>
        <taxon>Bacteria</taxon>
        <taxon>Pseudomonadati</taxon>
        <taxon>Pseudomonadota</taxon>
        <taxon>Alphaproteobacteria</taxon>
        <taxon>Hyphomicrobiales</taxon>
        <taxon>Nitrobacteraceae</taxon>
        <taxon>Bradyrhizobium</taxon>
    </lineage>
</organism>
<dbReference type="EMBL" id="NAFI01000190">
    <property type="protein sequence ID" value="OSJ01900.1"/>
    <property type="molecule type" value="Genomic_DNA"/>
</dbReference>
<dbReference type="AlphaFoldDB" id="A0A1X3GVP5"/>